<dbReference type="AlphaFoldDB" id="A0AAV2D516"/>
<keyword evidence="2" id="KW-1185">Reference proteome</keyword>
<accession>A0AAV2D516</accession>
<dbReference type="Proteomes" id="UP001497516">
    <property type="component" value="Chromosome 2"/>
</dbReference>
<proteinExistence type="predicted"/>
<sequence>MADSMEGGSGRFLGSGRKLGKILGFGKGGRGFCFSWVVRGSERLSSSSTTTAADLEKGERRASFVGEEGFLWNIDSGKGKGKMVTIESD</sequence>
<organism evidence="1 2">
    <name type="scientific">Linum trigynum</name>
    <dbReference type="NCBI Taxonomy" id="586398"/>
    <lineage>
        <taxon>Eukaryota</taxon>
        <taxon>Viridiplantae</taxon>
        <taxon>Streptophyta</taxon>
        <taxon>Embryophyta</taxon>
        <taxon>Tracheophyta</taxon>
        <taxon>Spermatophyta</taxon>
        <taxon>Magnoliopsida</taxon>
        <taxon>eudicotyledons</taxon>
        <taxon>Gunneridae</taxon>
        <taxon>Pentapetalae</taxon>
        <taxon>rosids</taxon>
        <taxon>fabids</taxon>
        <taxon>Malpighiales</taxon>
        <taxon>Linaceae</taxon>
        <taxon>Linum</taxon>
    </lineage>
</organism>
<dbReference type="EMBL" id="OZ034815">
    <property type="protein sequence ID" value="CAL1367569.1"/>
    <property type="molecule type" value="Genomic_DNA"/>
</dbReference>
<evidence type="ECO:0000313" key="1">
    <source>
        <dbReference type="EMBL" id="CAL1367569.1"/>
    </source>
</evidence>
<name>A0AAV2D516_9ROSI</name>
<evidence type="ECO:0000313" key="2">
    <source>
        <dbReference type="Proteomes" id="UP001497516"/>
    </source>
</evidence>
<protein>
    <submittedName>
        <fullName evidence="1">Uncharacterized protein</fullName>
    </submittedName>
</protein>
<reference evidence="1 2" key="1">
    <citation type="submission" date="2024-04" db="EMBL/GenBank/DDBJ databases">
        <authorList>
            <person name="Fracassetti M."/>
        </authorList>
    </citation>
    <scope>NUCLEOTIDE SEQUENCE [LARGE SCALE GENOMIC DNA]</scope>
</reference>
<gene>
    <name evidence="1" type="ORF">LTRI10_LOCUS11169</name>
</gene>